<evidence type="ECO:0000313" key="2">
    <source>
        <dbReference type="Proteomes" id="UP000249915"/>
    </source>
</evidence>
<dbReference type="EMBL" id="MASW01000004">
    <property type="protein sequence ID" value="PXY24692.1"/>
    <property type="molecule type" value="Genomic_DNA"/>
</dbReference>
<sequence>MALDTWSTIDARLRDLQPESARELDEMREVAWTSTDPVRLELCRLRLAALLGHPTAARTRTPAAVAAGLSEDKVAQLDRWPDSTWFDAADRAHLAFAEQFTMSVSAVTDEHINDLLAHLNPEQVCAFVGAVYVIEVEMRLKMVASALLTMEEVA</sequence>
<dbReference type="Proteomes" id="UP000249915">
    <property type="component" value="Unassembled WGS sequence"/>
</dbReference>
<dbReference type="AlphaFoldDB" id="A0A2V4ATW7"/>
<name>A0A2V4ATW7_9PSEU</name>
<dbReference type="InterPro" id="IPR029032">
    <property type="entry name" value="AhpD-like"/>
</dbReference>
<dbReference type="OrthoDB" id="9801997at2"/>
<keyword evidence="2" id="KW-1185">Reference proteome</keyword>
<accession>A0A2V4ATW7</accession>
<dbReference type="SUPFAM" id="SSF69118">
    <property type="entry name" value="AhpD-like"/>
    <property type="match status" value="1"/>
</dbReference>
<proteinExistence type="predicted"/>
<dbReference type="RefSeq" id="WP_112282675.1">
    <property type="nucleotide sequence ID" value="NZ_MASW01000004.1"/>
</dbReference>
<comment type="caution">
    <text evidence="1">The sequence shown here is derived from an EMBL/GenBank/DDBJ whole genome shotgun (WGS) entry which is preliminary data.</text>
</comment>
<protein>
    <submittedName>
        <fullName evidence="1">Uncharacterized protein</fullName>
    </submittedName>
</protein>
<reference evidence="1 2" key="1">
    <citation type="submission" date="2016-07" db="EMBL/GenBank/DDBJ databases">
        <title>Draft genome sequence of Prauserella muralis DSM 45305, isolated from a mould-covered wall in an indoor environment.</title>
        <authorList>
            <person name="Ruckert C."/>
            <person name="Albersmeier A."/>
            <person name="Jiang C.-L."/>
            <person name="Jiang Y."/>
            <person name="Kalinowski J."/>
            <person name="Schneider O."/>
            <person name="Winkler A."/>
            <person name="Zotchev S.B."/>
        </authorList>
    </citation>
    <scope>NUCLEOTIDE SEQUENCE [LARGE SCALE GENOMIC DNA]</scope>
    <source>
        <strain evidence="1 2">DSM 45305</strain>
    </source>
</reference>
<organism evidence="1 2">
    <name type="scientific">Prauserella muralis</name>
    <dbReference type="NCBI Taxonomy" id="588067"/>
    <lineage>
        <taxon>Bacteria</taxon>
        <taxon>Bacillati</taxon>
        <taxon>Actinomycetota</taxon>
        <taxon>Actinomycetes</taxon>
        <taxon>Pseudonocardiales</taxon>
        <taxon>Pseudonocardiaceae</taxon>
        <taxon>Prauserella</taxon>
    </lineage>
</organism>
<evidence type="ECO:0000313" key="1">
    <source>
        <dbReference type="EMBL" id="PXY24692.1"/>
    </source>
</evidence>
<gene>
    <name evidence="1" type="ORF">BAY60_19500</name>
</gene>
<dbReference type="Gene3D" id="1.20.1290.10">
    <property type="entry name" value="AhpD-like"/>
    <property type="match status" value="1"/>
</dbReference>